<dbReference type="EMBL" id="JACIEE010000005">
    <property type="protein sequence ID" value="MBB3977206.1"/>
    <property type="molecule type" value="Genomic_DNA"/>
</dbReference>
<dbReference type="AlphaFoldDB" id="A0A7W6GIQ0"/>
<reference evidence="1 2" key="1">
    <citation type="submission" date="2020-08" db="EMBL/GenBank/DDBJ databases">
        <title>Genomic Encyclopedia of Type Strains, Phase IV (KMG-IV): sequencing the most valuable type-strain genomes for metagenomic binning, comparative biology and taxonomic classification.</title>
        <authorList>
            <person name="Goeker M."/>
        </authorList>
    </citation>
    <scope>NUCLEOTIDE SEQUENCE [LARGE SCALE GENOMIC DNA]</scope>
    <source>
        <strain evidence="1 2">DSM 100211</strain>
    </source>
</reference>
<accession>A0A7W6GIQ0</accession>
<dbReference type="RefSeq" id="WP_183804324.1">
    <property type="nucleotide sequence ID" value="NZ_JACIEE010000005.1"/>
</dbReference>
<evidence type="ECO:0000313" key="1">
    <source>
        <dbReference type="EMBL" id="MBB3977206.1"/>
    </source>
</evidence>
<keyword evidence="2" id="KW-1185">Reference proteome</keyword>
<dbReference type="Proteomes" id="UP000574761">
    <property type="component" value="Unassembled WGS sequence"/>
</dbReference>
<gene>
    <name evidence="1" type="ORF">GGQ64_002412</name>
</gene>
<protein>
    <submittedName>
        <fullName evidence="1">Uncharacterized protein</fullName>
    </submittedName>
</protein>
<proteinExistence type="predicted"/>
<organism evidence="1 2">
    <name type="scientific">Mycoplana azooxidifex</name>
    <dbReference type="NCBI Taxonomy" id="1636188"/>
    <lineage>
        <taxon>Bacteria</taxon>
        <taxon>Pseudomonadati</taxon>
        <taxon>Pseudomonadota</taxon>
        <taxon>Alphaproteobacteria</taxon>
        <taxon>Hyphomicrobiales</taxon>
        <taxon>Rhizobiaceae</taxon>
        <taxon>Mycoplana</taxon>
    </lineage>
</organism>
<evidence type="ECO:0000313" key="2">
    <source>
        <dbReference type="Proteomes" id="UP000574761"/>
    </source>
</evidence>
<name>A0A7W6GIQ0_9HYPH</name>
<comment type="caution">
    <text evidence="1">The sequence shown here is derived from an EMBL/GenBank/DDBJ whole genome shotgun (WGS) entry which is preliminary data.</text>
</comment>
<sequence>MHDATHFRVEVELPKAAALVKDTSDALVQTTGLGAGAGFRAWDASGEVTVTGAAIAADHPASNAAYSGTIELTFSSAPDEASLRVVYATRAPDGSGPGQGGLGGSVFGPRGLFRADDGVSVPGLTAPTHSWLQPFEV</sequence>